<dbReference type="InterPro" id="IPR026881">
    <property type="entry name" value="WYL_dom"/>
</dbReference>
<name>A0A0C1URU8_9CYAN</name>
<dbReference type="EMBL" id="JTHE02000003">
    <property type="protein sequence ID" value="NEV68787.1"/>
    <property type="molecule type" value="Genomic_DNA"/>
</dbReference>
<evidence type="ECO:0000313" key="3">
    <source>
        <dbReference type="EMBL" id="NEV68787.1"/>
    </source>
</evidence>
<protein>
    <submittedName>
        <fullName evidence="3">WYL domain-containing transcriptional regulator</fullName>
    </submittedName>
</protein>
<reference evidence="3" key="1">
    <citation type="submission" date="2014-11" db="EMBL/GenBank/DDBJ databases">
        <authorList>
            <person name="Malar M.C."/>
            <person name="Sen D."/>
            <person name="Tripathy S."/>
        </authorList>
    </citation>
    <scope>NUCLEOTIDE SEQUENCE</scope>
    <source>
        <strain evidence="3">BDU141951</strain>
    </source>
</reference>
<dbReference type="InterPro" id="IPR057727">
    <property type="entry name" value="WCX_dom"/>
</dbReference>
<evidence type="ECO:0000259" key="2">
    <source>
        <dbReference type="Pfam" id="PF25583"/>
    </source>
</evidence>
<dbReference type="AlphaFoldDB" id="A0A0C1URU8"/>
<dbReference type="PANTHER" id="PTHR34580">
    <property type="match status" value="1"/>
</dbReference>
<evidence type="ECO:0000259" key="1">
    <source>
        <dbReference type="Pfam" id="PF13280"/>
    </source>
</evidence>
<accession>A0A0C1URU8</accession>
<gene>
    <name evidence="3" type="ORF">QQ91_016915</name>
</gene>
<dbReference type="PROSITE" id="PS52050">
    <property type="entry name" value="WYL"/>
    <property type="match status" value="1"/>
</dbReference>
<proteinExistence type="predicted"/>
<dbReference type="Pfam" id="PF13280">
    <property type="entry name" value="WYL"/>
    <property type="match status" value="1"/>
</dbReference>
<reference evidence="3" key="2">
    <citation type="journal article" date="2015" name="Genome Announc.">
        <title>Draft Genome Sequence of Filamentous Marine Cyanobacterium Lyngbya confervoides Strain BDU141951.</title>
        <authorList>
            <person name="Chandrababunaidu M.M."/>
            <person name="Sen D."/>
            <person name="Tripathy S."/>
        </authorList>
    </citation>
    <scope>NUCLEOTIDE SEQUENCE</scope>
    <source>
        <strain evidence="3">BDU141951</strain>
    </source>
</reference>
<feature type="domain" description="WYL" evidence="1">
    <location>
        <begin position="142"/>
        <end position="208"/>
    </location>
</feature>
<dbReference type="Gene3D" id="1.10.10.10">
    <property type="entry name" value="Winged helix-like DNA-binding domain superfamily/Winged helix DNA-binding domain"/>
    <property type="match status" value="1"/>
</dbReference>
<dbReference type="Pfam" id="PF25583">
    <property type="entry name" value="WCX"/>
    <property type="match status" value="1"/>
</dbReference>
<dbReference type="InterPro" id="IPR051534">
    <property type="entry name" value="CBASS_pafABC_assoc_protein"/>
</dbReference>
<dbReference type="InterPro" id="IPR036388">
    <property type="entry name" value="WH-like_DNA-bd_sf"/>
</dbReference>
<sequence>MSRRLERLLALDEWIRKPERQTAESLGAILEVSERTVREDIAFMRDRYDAPVKFSRKQGYHYTEPDWRLPSVPLTQGELFALTLGARMLSAYGGTAYQEQLQSAIDQLAKRLPEQTWVDLQQLSNESIMFRMGAELDLDPEIWHTLEQACQHKQRVWMRYAGPGKPVSEREVDPYVLHFSRSNPYMTGWCHQRQATRWFRVDRIQAIRLLDRHFEIDETFDREVHFASTFQHEVGGEPQEMMIWFDAPTAPYIRERRWHPTQQIEECPDGSLVLRFVVPGLNEVKRWVLFYGQGAKVLGPPQLQRMVQDEIEGMQARYQQGTGQ</sequence>
<comment type="caution">
    <text evidence="3">The sequence shown here is derived from an EMBL/GenBank/DDBJ whole genome shotgun (WGS) entry which is preliminary data.</text>
</comment>
<dbReference type="PANTHER" id="PTHR34580:SF9">
    <property type="entry name" value="SLL5097 PROTEIN"/>
    <property type="match status" value="1"/>
</dbReference>
<dbReference type="InterPro" id="IPR028349">
    <property type="entry name" value="PafC-like"/>
</dbReference>
<dbReference type="PIRSF" id="PIRSF016838">
    <property type="entry name" value="PafC"/>
    <property type="match status" value="1"/>
</dbReference>
<reference evidence="3" key="3">
    <citation type="submission" date="2020-02" db="EMBL/GenBank/DDBJ databases">
        <authorList>
            <person name="Sarangi A.N."/>
            <person name="Ghosh S."/>
            <person name="Mukherjee M."/>
            <person name="Tripathy S."/>
        </authorList>
    </citation>
    <scope>NUCLEOTIDE SEQUENCE</scope>
    <source>
        <strain evidence="3">BDU141951</strain>
    </source>
</reference>
<feature type="domain" description="WCX" evidence="2">
    <location>
        <begin position="238"/>
        <end position="314"/>
    </location>
</feature>
<organism evidence="3">
    <name type="scientific">Lyngbya confervoides BDU141951</name>
    <dbReference type="NCBI Taxonomy" id="1574623"/>
    <lineage>
        <taxon>Bacteria</taxon>
        <taxon>Bacillati</taxon>
        <taxon>Cyanobacteriota</taxon>
        <taxon>Cyanophyceae</taxon>
        <taxon>Oscillatoriophycideae</taxon>
        <taxon>Oscillatoriales</taxon>
        <taxon>Microcoleaceae</taxon>
        <taxon>Lyngbya</taxon>
    </lineage>
</organism>